<reference evidence="2" key="2">
    <citation type="submission" date="2025-08" db="UniProtKB">
        <authorList>
            <consortium name="RefSeq"/>
        </authorList>
    </citation>
    <scope>IDENTIFICATION</scope>
    <source>
        <tissue evidence="2">Leaf</tissue>
    </source>
</reference>
<gene>
    <name evidence="2" type="primary">LOC142168298</name>
</gene>
<keyword evidence="1" id="KW-1185">Reference proteome</keyword>
<sequence>MASGGDFNVIWDEEENFGGLPVSLNEVDDFRHCMNTCNLIDMGFKGSIYTWWNRRAEEDCFFKRLDRMFANMELQQLWPGLEINHLSKIVLDHCPLLLTYNPDPVPIKKSFIFLMFWTEHESYKAVVKDNWQEDFHANPFILFNHKIKRLKKELST</sequence>
<reference evidence="1" key="1">
    <citation type="journal article" date="2014" name="Nat. Commun.">
        <title>The tobacco genome sequence and its comparison with those of tomato and potato.</title>
        <authorList>
            <person name="Sierro N."/>
            <person name="Battey J.N."/>
            <person name="Ouadi S."/>
            <person name="Bakaher N."/>
            <person name="Bovet L."/>
            <person name="Willig A."/>
            <person name="Goepfert S."/>
            <person name="Peitsch M.C."/>
            <person name="Ivanov N.V."/>
        </authorList>
    </citation>
    <scope>NUCLEOTIDE SEQUENCE [LARGE SCALE GENOMIC DNA]</scope>
</reference>
<protein>
    <submittedName>
        <fullName evidence="2">Uncharacterized protein LOC142168298</fullName>
    </submittedName>
</protein>
<name>A0AC58SJB5_TOBAC</name>
<evidence type="ECO:0000313" key="2">
    <source>
        <dbReference type="RefSeq" id="XP_075085061.1"/>
    </source>
</evidence>
<dbReference type="Proteomes" id="UP000790787">
    <property type="component" value="Chromosome 13"/>
</dbReference>
<proteinExistence type="predicted"/>
<accession>A0AC58SJB5</accession>
<dbReference type="RefSeq" id="XP_075085061.1">
    <property type="nucleotide sequence ID" value="XM_075228960.1"/>
</dbReference>
<organism evidence="1 2">
    <name type="scientific">Nicotiana tabacum</name>
    <name type="common">Common tobacco</name>
    <dbReference type="NCBI Taxonomy" id="4097"/>
    <lineage>
        <taxon>Eukaryota</taxon>
        <taxon>Viridiplantae</taxon>
        <taxon>Streptophyta</taxon>
        <taxon>Embryophyta</taxon>
        <taxon>Tracheophyta</taxon>
        <taxon>Spermatophyta</taxon>
        <taxon>Magnoliopsida</taxon>
        <taxon>eudicotyledons</taxon>
        <taxon>Gunneridae</taxon>
        <taxon>Pentapetalae</taxon>
        <taxon>asterids</taxon>
        <taxon>lamiids</taxon>
        <taxon>Solanales</taxon>
        <taxon>Solanaceae</taxon>
        <taxon>Nicotianoideae</taxon>
        <taxon>Nicotianeae</taxon>
        <taxon>Nicotiana</taxon>
    </lineage>
</organism>
<evidence type="ECO:0000313" key="1">
    <source>
        <dbReference type="Proteomes" id="UP000790787"/>
    </source>
</evidence>